<dbReference type="Proteomes" id="UP001638015">
    <property type="component" value="Unassembled WGS sequence"/>
</dbReference>
<evidence type="ECO:0000313" key="2">
    <source>
        <dbReference type="Proteomes" id="UP001638015"/>
    </source>
</evidence>
<protein>
    <submittedName>
        <fullName evidence="1">Uncharacterized protein</fullName>
    </submittedName>
</protein>
<reference evidence="1 2" key="1">
    <citation type="journal article" date="2025" name="Anaerobe">
        <title>Description of Anaerococcus kampingiae sp. nov., Anaerococcus groningensis sp. nov., Anaerococcus martiniensis sp. nov., and Anaerococcus cruorum sp. nov., isolated from human clinical specimens.</title>
        <authorList>
            <person name="Boiten K.E."/>
            <person name="Meijer J."/>
            <person name="van Wezel E.M."/>
            <person name="Veloo A.C.M."/>
        </authorList>
    </citation>
    <scope>NUCLEOTIDE SEQUENCE [LARGE SCALE GENOMIC DNA]</scope>
    <source>
        <strain evidence="1 2">ENR1039</strain>
    </source>
</reference>
<accession>A0ABW9MU20</accession>
<evidence type="ECO:0000313" key="1">
    <source>
        <dbReference type="EMBL" id="MFO3715315.1"/>
    </source>
</evidence>
<sequence length="171" mass="20839">MKYLRHIAEEVDDWVRLEAQYSNKYAHQLTEMFKVCESDQEFKEIILCSILDRYMFFYTKSNKPTEMTKLMLDELEELNFTMYLPSPRDNELERSIKYLTTNSGLFSVFYKIKFIYGEEGLEDFIMYLYEEFKNNYIPNDDVTNWLIKHKLNYINQSKPWKRKENTDDSND</sequence>
<gene>
    <name evidence="1" type="ORF">ACCQ40_00765</name>
</gene>
<proteinExistence type="predicted"/>
<keyword evidence="2" id="KW-1185">Reference proteome</keyword>
<organism evidence="1 2">
    <name type="scientific">Anaerococcus cruorum</name>
    <dbReference type="NCBI Taxonomy" id="3115617"/>
    <lineage>
        <taxon>Bacteria</taxon>
        <taxon>Bacillati</taxon>
        <taxon>Bacillota</taxon>
        <taxon>Tissierellia</taxon>
        <taxon>Tissierellales</taxon>
        <taxon>Peptoniphilaceae</taxon>
        <taxon>Anaerococcus</taxon>
    </lineage>
</organism>
<dbReference type="RefSeq" id="WP_410032210.1">
    <property type="nucleotide sequence ID" value="NZ_JBGMEH010000001.1"/>
</dbReference>
<comment type="caution">
    <text evidence="1">The sequence shown here is derived from an EMBL/GenBank/DDBJ whole genome shotgun (WGS) entry which is preliminary data.</text>
</comment>
<dbReference type="EMBL" id="JBGMEH010000001">
    <property type="protein sequence ID" value="MFO3715315.1"/>
    <property type="molecule type" value="Genomic_DNA"/>
</dbReference>
<name>A0ABW9MU20_9FIRM</name>